<dbReference type="RefSeq" id="WP_139129004.1">
    <property type="nucleotide sequence ID" value="NZ_FMHT01000003.1"/>
</dbReference>
<proteinExistence type="predicted"/>
<feature type="transmembrane region" description="Helical" evidence="2">
    <location>
        <begin position="82"/>
        <end position="100"/>
    </location>
</feature>
<keyword evidence="4" id="KW-1185">Reference proteome</keyword>
<feature type="region of interest" description="Disordered" evidence="1">
    <location>
        <begin position="1"/>
        <end position="46"/>
    </location>
</feature>
<reference evidence="3 4" key="1">
    <citation type="submission" date="2016-06" db="EMBL/GenBank/DDBJ databases">
        <authorList>
            <person name="Kjaerup R.B."/>
            <person name="Dalgaard T.S."/>
            <person name="Juul-Madsen H.R."/>
        </authorList>
    </citation>
    <scope>NUCLEOTIDE SEQUENCE [LARGE SCALE GENOMIC DNA]</scope>
    <source>
        <strain evidence="3 4">DSM 43818</strain>
    </source>
</reference>
<dbReference type="STRING" id="145857.GA0070616_5471"/>
<gene>
    <name evidence="3" type="ORF">GA0070616_5471</name>
</gene>
<feature type="transmembrane region" description="Helical" evidence="2">
    <location>
        <begin position="149"/>
        <end position="172"/>
    </location>
</feature>
<feature type="transmembrane region" description="Helical" evidence="2">
    <location>
        <begin position="44"/>
        <end position="61"/>
    </location>
</feature>
<evidence type="ECO:0000256" key="2">
    <source>
        <dbReference type="SAM" id="Phobius"/>
    </source>
</evidence>
<evidence type="ECO:0000313" key="3">
    <source>
        <dbReference type="EMBL" id="SCL36377.1"/>
    </source>
</evidence>
<dbReference type="OrthoDB" id="9979982at2"/>
<dbReference type="Proteomes" id="UP000199699">
    <property type="component" value="Unassembled WGS sequence"/>
</dbReference>
<evidence type="ECO:0000313" key="4">
    <source>
        <dbReference type="Proteomes" id="UP000199699"/>
    </source>
</evidence>
<protein>
    <submittedName>
        <fullName evidence="3">Uncharacterized protein</fullName>
    </submittedName>
</protein>
<keyword evidence="2" id="KW-0812">Transmembrane</keyword>
<keyword evidence="2" id="KW-0472">Membrane</keyword>
<feature type="transmembrane region" description="Helical" evidence="2">
    <location>
        <begin position="192"/>
        <end position="211"/>
    </location>
</feature>
<feature type="transmembrane region" description="Helical" evidence="2">
    <location>
        <begin position="120"/>
        <end position="137"/>
    </location>
</feature>
<sequence length="227" mass="24218">MTPWTLSGPDRQAGSPLLRPVVQSRPLDPLPPRLTPPPPPAPPRLPAGAGLLAGAAVLVGSPWVNEQLRQWQSELVKRDDGIVGLITGIGNTALYGLTWLRWDLGLEDGPDLTYRLSENLRTVLFIVLALWLLRRLAAATPVPPRGHRALVAFAVPVLAAVAAAIGGLVVLLFDDGGHARQLTSPYLVPDTLSSALFCGSVFGVLLAWLTARRKPPATDPTASTPRR</sequence>
<feature type="compositionally biased region" description="Pro residues" evidence="1">
    <location>
        <begin position="28"/>
        <end position="45"/>
    </location>
</feature>
<keyword evidence="2" id="KW-1133">Transmembrane helix</keyword>
<name>A0A1C6T3V3_9ACTN</name>
<dbReference type="EMBL" id="FMHT01000003">
    <property type="protein sequence ID" value="SCL36377.1"/>
    <property type="molecule type" value="Genomic_DNA"/>
</dbReference>
<dbReference type="AlphaFoldDB" id="A0A1C6T3V3"/>
<evidence type="ECO:0000256" key="1">
    <source>
        <dbReference type="SAM" id="MobiDB-lite"/>
    </source>
</evidence>
<accession>A0A1C6T3V3</accession>
<organism evidence="3 4">
    <name type="scientific">Micromonospora nigra</name>
    <dbReference type="NCBI Taxonomy" id="145857"/>
    <lineage>
        <taxon>Bacteria</taxon>
        <taxon>Bacillati</taxon>
        <taxon>Actinomycetota</taxon>
        <taxon>Actinomycetes</taxon>
        <taxon>Micromonosporales</taxon>
        <taxon>Micromonosporaceae</taxon>
        <taxon>Micromonospora</taxon>
    </lineage>
</organism>